<dbReference type="PANTHER" id="PTHR24416:SF602">
    <property type="entry name" value="PROTEIN VER-1-RELATED"/>
    <property type="match status" value="1"/>
</dbReference>
<dbReference type="CDD" id="cd00192">
    <property type="entry name" value="PTKc"/>
    <property type="match status" value="1"/>
</dbReference>
<dbReference type="Pfam" id="PF07714">
    <property type="entry name" value="PK_Tyr_Ser-Thr"/>
    <property type="match status" value="1"/>
</dbReference>
<evidence type="ECO:0000256" key="14">
    <source>
        <dbReference type="ARBA" id="ARBA00023180"/>
    </source>
</evidence>
<dbReference type="Proteomes" id="UP000046393">
    <property type="component" value="Unplaced"/>
</dbReference>
<evidence type="ECO:0000313" key="24">
    <source>
        <dbReference type="WBParaSite" id="SMUV_0000254801-mRNA-1"/>
    </source>
</evidence>
<organism evidence="23 24">
    <name type="scientific">Syphacia muris</name>
    <dbReference type="NCBI Taxonomy" id="451379"/>
    <lineage>
        <taxon>Eukaryota</taxon>
        <taxon>Metazoa</taxon>
        <taxon>Ecdysozoa</taxon>
        <taxon>Nematoda</taxon>
        <taxon>Chromadorea</taxon>
        <taxon>Rhabditida</taxon>
        <taxon>Spirurina</taxon>
        <taxon>Oxyuridomorpha</taxon>
        <taxon>Oxyuroidea</taxon>
        <taxon>Oxyuridae</taxon>
        <taxon>Syphacia</taxon>
    </lineage>
</organism>
<feature type="binding site" evidence="17">
    <location>
        <position position="348"/>
    </location>
    <ligand>
        <name>ATP</name>
        <dbReference type="ChEBI" id="CHEBI:30616"/>
    </ligand>
</feature>
<comment type="subcellular location">
    <subcellularLocation>
        <location evidence="1">Cell membrane</location>
        <topology evidence="1">Single-pass membrane protein</topology>
    </subcellularLocation>
</comment>
<dbReference type="AlphaFoldDB" id="A0A0N5AE99"/>
<keyword evidence="3" id="KW-1003">Cell membrane</keyword>
<dbReference type="InterPro" id="IPR001245">
    <property type="entry name" value="Ser-Thr/Tyr_kinase_cat_dom"/>
</dbReference>
<evidence type="ECO:0000256" key="4">
    <source>
        <dbReference type="ARBA" id="ARBA00022679"/>
    </source>
</evidence>
<dbReference type="SUPFAM" id="SSF56112">
    <property type="entry name" value="Protein kinase-like (PK-like)"/>
    <property type="match status" value="1"/>
</dbReference>
<dbReference type="InterPro" id="IPR020635">
    <property type="entry name" value="Tyr_kinase_cat_dom"/>
</dbReference>
<evidence type="ECO:0000256" key="9">
    <source>
        <dbReference type="ARBA" id="ARBA00022989"/>
    </source>
</evidence>
<evidence type="ECO:0000313" key="23">
    <source>
        <dbReference type="Proteomes" id="UP000046393"/>
    </source>
</evidence>
<evidence type="ECO:0000256" key="5">
    <source>
        <dbReference type="ARBA" id="ARBA00022692"/>
    </source>
</evidence>
<keyword evidence="14" id="KW-0325">Glycoprotein</keyword>
<dbReference type="InterPro" id="IPR008266">
    <property type="entry name" value="Tyr_kinase_AS"/>
</dbReference>
<evidence type="ECO:0000256" key="8">
    <source>
        <dbReference type="ARBA" id="ARBA00022840"/>
    </source>
</evidence>
<dbReference type="GO" id="GO:0043235">
    <property type="term" value="C:receptor complex"/>
    <property type="evidence" value="ECO:0007669"/>
    <property type="project" value="TreeGrafter"/>
</dbReference>
<dbReference type="GO" id="GO:0007169">
    <property type="term" value="P:cell surface receptor protein tyrosine kinase signaling pathway"/>
    <property type="evidence" value="ECO:0007669"/>
    <property type="project" value="TreeGrafter"/>
</dbReference>
<dbReference type="PROSITE" id="PS00107">
    <property type="entry name" value="PROTEIN_KINASE_ATP"/>
    <property type="match status" value="1"/>
</dbReference>
<dbReference type="InterPro" id="IPR013783">
    <property type="entry name" value="Ig-like_fold"/>
</dbReference>
<dbReference type="SMART" id="SM00408">
    <property type="entry name" value="IGc2"/>
    <property type="match status" value="1"/>
</dbReference>
<evidence type="ECO:0000259" key="21">
    <source>
        <dbReference type="PROSITE" id="PS50011"/>
    </source>
</evidence>
<keyword evidence="8 17" id="KW-0067">ATP-binding</keyword>
<dbReference type="GO" id="GO:0046872">
    <property type="term" value="F:metal ion binding"/>
    <property type="evidence" value="ECO:0007669"/>
    <property type="project" value="UniProtKB-KW"/>
</dbReference>
<protein>
    <recommendedName>
        <fullName evidence="2">receptor protein-tyrosine kinase</fullName>
        <ecNumber evidence="2">2.7.10.1</ecNumber>
    </recommendedName>
</protein>
<dbReference type="Gene3D" id="2.60.40.10">
    <property type="entry name" value="Immunoglobulins"/>
    <property type="match status" value="1"/>
</dbReference>
<dbReference type="PRINTS" id="PR00109">
    <property type="entry name" value="TYRKINASE"/>
</dbReference>
<accession>A0A0N5AE99</accession>
<dbReference type="PROSITE" id="PS50835">
    <property type="entry name" value="IG_LIKE"/>
    <property type="match status" value="1"/>
</dbReference>
<dbReference type="WBParaSite" id="SMUV_0000254801-mRNA-1">
    <property type="protein sequence ID" value="SMUV_0000254801-mRNA-1"/>
    <property type="gene ID" value="SMUV_0000254801"/>
</dbReference>
<keyword evidence="18" id="KW-0460">Magnesium</keyword>
<dbReference type="InterPro" id="IPR007110">
    <property type="entry name" value="Ig-like_dom"/>
</dbReference>
<feature type="transmembrane region" description="Helical" evidence="20">
    <location>
        <begin position="101"/>
        <end position="122"/>
    </location>
</feature>
<dbReference type="FunFam" id="1.10.510.10:FF:000554">
    <property type="entry name" value="Predicted protein"/>
    <property type="match status" value="1"/>
</dbReference>
<dbReference type="GO" id="GO:0005886">
    <property type="term" value="C:plasma membrane"/>
    <property type="evidence" value="ECO:0007669"/>
    <property type="project" value="UniProtKB-SubCell"/>
</dbReference>
<evidence type="ECO:0000256" key="2">
    <source>
        <dbReference type="ARBA" id="ARBA00011902"/>
    </source>
</evidence>
<dbReference type="PANTHER" id="PTHR24416">
    <property type="entry name" value="TYROSINE-PROTEIN KINASE RECEPTOR"/>
    <property type="match status" value="1"/>
</dbReference>
<keyword evidence="13" id="KW-0675">Receptor</keyword>
<evidence type="ECO:0000256" key="17">
    <source>
        <dbReference type="PIRSR" id="PIRSR000615-2"/>
    </source>
</evidence>
<dbReference type="SUPFAM" id="SSF48726">
    <property type="entry name" value="Immunoglobulin"/>
    <property type="match status" value="1"/>
</dbReference>
<dbReference type="EC" id="2.7.10.1" evidence="2"/>
<feature type="domain" description="Protein kinase" evidence="21">
    <location>
        <begin position="179"/>
        <end position="481"/>
    </location>
</feature>
<dbReference type="InterPro" id="IPR036179">
    <property type="entry name" value="Ig-like_dom_sf"/>
</dbReference>
<evidence type="ECO:0000256" key="1">
    <source>
        <dbReference type="ARBA" id="ARBA00004162"/>
    </source>
</evidence>
<feature type="binding site" evidence="18">
    <location>
        <position position="349"/>
    </location>
    <ligand>
        <name>Mg(2+)</name>
        <dbReference type="ChEBI" id="CHEBI:18420"/>
    </ligand>
</feature>
<keyword evidence="10 20" id="KW-0472">Membrane</keyword>
<dbReference type="InterPro" id="IPR003598">
    <property type="entry name" value="Ig_sub2"/>
</dbReference>
<dbReference type="GO" id="GO:0045138">
    <property type="term" value="P:nematode male tail tip morphogenesis"/>
    <property type="evidence" value="ECO:0007669"/>
    <property type="project" value="UniProtKB-ARBA"/>
</dbReference>
<evidence type="ECO:0000256" key="3">
    <source>
        <dbReference type="ARBA" id="ARBA00022475"/>
    </source>
</evidence>
<evidence type="ECO:0000256" key="13">
    <source>
        <dbReference type="ARBA" id="ARBA00023170"/>
    </source>
</evidence>
<dbReference type="PIRSF" id="PIRSF000615">
    <property type="entry name" value="TyrPK_CSF1-R"/>
    <property type="match status" value="1"/>
</dbReference>
<feature type="active site" description="Proton acceptor" evidence="16">
    <location>
        <position position="344"/>
    </location>
</feature>
<keyword evidence="6 17" id="KW-0547">Nucleotide-binding</keyword>
<evidence type="ECO:0000256" key="18">
    <source>
        <dbReference type="PIRSR" id="PIRSR000615-3"/>
    </source>
</evidence>
<evidence type="ECO:0000256" key="10">
    <source>
        <dbReference type="ARBA" id="ARBA00023136"/>
    </source>
</evidence>
<keyword evidence="23" id="KW-1185">Reference proteome</keyword>
<dbReference type="FunFam" id="3.30.200.20:FF:000586">
    <property type="entry name" value="Receptor protein-tyrosine kinase"/>
    <property type="match status" value="1"/>
</dbReference>
<dbReference type="PROSITE" id="PS50011">
    <property type="entry name" value="PROTEIN_KINASE_DOM"/>
    <property type="match status" value="1"/>
</dbReference>
<keyword evidence="9 20" id="KW-1133">Transmembrane helix</keyword>
<keyword evidence="12" id="KW-1015">Disulfide bond</keyword>
<keyword evidence="7" id="KW-0418">Kinase</keyword>
<keyword evidence="11" id="KW-0829">Tyrosine-protein kinase</keyword>
<feature type="binding site" evidence="17 19">
    <location>
        <position position="218"/>
    </location>
    <ligand>
        <name>ATP</name>
        <dbReference type="ChEBI" id="CHEBI:30616"/>
    </ligand>
</feature>
<dbReference type="Pfam" id="PF13927">
    <property type="entry name" value="Ig_3"/>
    <property type="match status" value="1"/>
</dbReference>
<dbReference type="STRING" id="451379.A0A0N5AE99"/>
<dbReference type="SMART" id="SM00219">
    <property type="entry name" value="TyrKc"/>
    <property type="match status" value="1"/>
</dbReference>
<keyword evidence="4" id="KW-0808">Transferase</keyword>
<evidence type="ECO:0000256" key="16">
    <source>
        <dbReference type="PIRSR" id="PIRSR000615-1"/>
    </source>
</evidence>
<sequence length="530" mass="59634">MTLHCRLPLGHNYLEKEAVQASYGQPTELVCPIEGVPEPCYRWLKDGAEIHSEGSRTKTLAFSRVIGSDKGLYTCVAKNRQVMSCNVQVINVPNKAGVYRWIVGVIVIISLLLLSAAGSYILKQQRKNRTIRRKLAALHNQLMMEALGNNQEPDEKHPFLQDNLRYSLSFEIKAENLKILEHNCLGNGEFGMVYLGELKRTRVSDPVATADVMRVAVKQPRDGHNVNHQKALADELKVMVAVGVHPNVLGLVGAVTAQMASGRLFIVMEYCGAGSLEKFLRKNSVGFLNEIEPEDTLNRDACLSPIDKERKVGKILTTSDLISFGFQIASGMDFLSSRMCIHRDLAARNILVTEKRAVRIADFGLARKDENVYQVRRSRNVPVPVKWMALESLERQEYTVQSDVWSYGVVLWEIFSLGQPPYPNIQGDNIPRHIKSGNRLQQPEMAPNEIYSLMEQCWDIDPNSRPMFAEAKRLMNLHLIRASPPEDRSVMEQFPLWREGSEGADLPGVSGLAATNANESRRNHNIYLEM</sequence>
<evidence type="ECO:0000256" key="20">
    <source>
        <dbReference type="SAM" id="Phobius"/>
    </source>
</evidence>
<dbReference type="InterPro" id="IPR000719">
    <property type="entry name" value="Prot_kinase_dom"/>
</dbReference>
<evidence type="ECO:0000259" key="22">
    <source>
        <dbReference type="PROSITE" id="PS50835"/>
    </source>
</evidence>
<dbReference type="GO" id="GO:0004714">
    <property type="term" value="F:transmembrane receptor protein tyrosine kinase activity"/>
    <property type="evidence" value="ECO:0007669"/>
    <property type="project" value="UniProtKB-EC"/>
</dbReference>
<reference evidence="24" key="1">
    <citation type="submission" date="2017-02" db="UniProtKB">
        <authorList>
            <consortium name="WormBaseParasite"/>
        </authorList>
    </citation>
    <scope>IDENTIFICATION</scope>
</reference>
<evidence type="ECO:0000256" key="6">
    <source>
        <dbReference type="ARBA" id="ARBA00022741"/>
    </source>
</evidence>
<dbReference type="PROSITE" id="PS00109">
    <property type="entry name" value="PROTEIN_KINASE_TYR"/>
    <property type="match status" value="1"/>
</dbReference>
<evidence type="ECO:0000256" key="15">
    <source>
        <dbReference type="ARBA" id="ARBA00051243"/>
    </source>
</evidence>
<feature type="domain" description="Ig-like" evidence="22">
    <location>
        <begin position="8"/>
        <end position="91"/>
    </location>
</feature>
<feature type="binding site" evidence="17">
    <location>
        <begin position="186"/>
        <end position="193"/>
    </location>
    <ligand>
        <name>ATP</name>
        <dbReference type="ChEBI" id="CHEBI:30616"/>
    </ligand>
</feature>
<proteinExistence type="predicted"/>
<keyword evidence="18" id="KW-0479">Metal-binding</keyword>
<dbReference type="GO" id="GO:0005524">
    <property type="term" value="F:ATP binding"/>
    <property type="evidence" value="ECO:0007669"/>
    <property type="project" value="UniProtKB-UniRule"/>
</dbReference>
<dbReference type="InterPro" id="IPR050122">
    <property type="entry name" value="RTK"/>
</dbReference>
<feature type="binding site" evidence="18">
    <location>
        <position position="362"/>
    </location>
    <ligand>
        <name>Mg(2+)</name>
        <dbReference type="ChEBI" id="CHEBI:18420"/>
    </ligand>
</feature>
<dbReference type="InterPro" id="IPR011009">
    <property type="entry name" value="Kinase-like_dom_sf"/>
</dbReference>
<evidence type="ECO:0000256" key="12">
    <source>
        <dbReference type="ARBA" id="ARBA00023157"/>
    </source>
</evidence>
<dbReference type="Gene3D" id="1.10.510.10">
    <property type="entry name" value="Transferase(Phosphotransferase) domain 1"/>
    <property type="match status" value="1"/>
</dbReference>
<comment type="catalytic activity">
    <reaction evidence="15">
        <text>L-tyrosyl-[protein] + ATP = O-phospho-L-tyrosyl-[protein] + ADP + H(+)</text>
        <dbReference type="Rhea" id="RHEA:10596"/>
        <dbReference type="Rhea" id="RHEA-COMP:10136"/>
        <dbReference type="Rhea" id="RHEA-COMP:20101"/>
        <dbReference type="ChEBI" id="CHEBI:15378"/>
        <dbReference type="ChEBI" id="CHEBI:30616"/>
        <dbReference type="ChEBI" id="CHEBI:46858"/>
        <dbReference type="ChEBI" id="CHEBI:61978"/>
        <dbReference type="ChEBI" id="CHEBI:456216"/>
        <dbReference type="EC" id="2.7.10.1"/>
    </reaction>
</comment>
<name>A0A0N5AE99_9BILA</name>
<keyword evidence="5 20" id="KW-0812">Transmembrane</keyword>
<dbReference type="InterPro" id="IPR017441">
    <property type="entry name" value="Protein_kinase_ATP_BS"/>
</dbReference>
<evidence type="ECO:0000256" key="7">
    <source>
        <dbReference type="ARBA" id="ARBA00022777"/>
    </source>
</evidence>
<evidence type="ECO:0000256" key="11">
    <source>
        <dbReference type="ARBA" id="ARBA00023137"/>
    </source>
</evidence>
<evidence type="ECO:0000256" key="19">
    <source>
        <dbReference type="PROSITE-ProRule" id="PRU10141"/>
    </source>
</evidence>
<dbReference type="Gene3D" id="3.30.200.20">
    <property type="entry name" value="Phosphorylase Kinase, domain 1"/>
    <property type="match status" value="1"/>
</dbReference>